<proteinExistence type="inferred from homology"/>
<sequence>MGITNKKTLTKTRRKQRDVDEIANDLLSPAHLDSYKATKAAEDLPGLGRHYCVACSKWFETDFALTKHQMAKPHKRRLKQLAEGAYTQREAEAAAGLHTDNGPQTKIFSKPLSVSTHGTTAGETDVAAPNVFQTLTSKATGDAIMS</sequence>
<name>A0ABP0AND4_9PEZI</name>
<dbReference type="EMBL" id="CAWUHB010000001">
    <property type="protein sequence ID" value="CAK7208764.1"/>
    <property type="molecule type" value="Genomic_DNA"/>
</dbReference>
<evidence type="ECO:0000256" key="3">
    <source>
        <dbReference type="ARBA" id="ARBA00022490"/>
    </source>
</evidence>
<evidence type="ECO:0000313" key="12">
    <source>
        <dbReference type="Proteomes" id="UP001642405"/>
    </source>
</evidence>
<evidence type="ECO:0000256" key="5">
    <source>
        <dbReference type="ARBA" id="ARBA00022723"/>
    </source>
</evidence>
<evidence type="ECO:0000256" key="8">
    <source>
        <dbReference type="ARBA" id="ARBA00023242"/>
    </source>
</evidence>
<dbReference type="InterPro" id="IPR036236">
    <property type="entry name" value="Znf_C2H2_sf"/>
</dbReference>
<comment type="subcellular location">
    <subcellularLocation>
        <location evidence="2">Cytoplasm</location>
    </subcellularLocation>
    <subcellularLocation>
        <location evidence="1">Nucleus</location>
    </subcellularLocation>
</comment>
<keyword evidence="5" id="KW-0479">Metal-binding</keyword>
<dbReference type="SUPFAM" id="SSF57667">
    <property type="entry name" value="beta-beta-alpha zinc fingers"/>
    <property type="match status" value="1"/>
</dbReference>
<keyword evidence="12" id="KW-1185">Reference proteome</keyword>
<accession>A0ABP0AND4</accession>
<evidence type="ECO:0000256" key="7">
    <source>
        <dbReference type="ARBA" id="ARBA00022833"/>
    </source>
</evidence>
<dbReference type="PANTHER" id="PTHR46095">
    <property type="entry name" value="ZINC FINGER PROTEIN 593"/>
    <property type="match status" value="1"/>
</dbReference>
<dbReference type="InterPro" id="IPR003604">
    <property type="entry name" value="Matrin/U1-like-C_Znf_C2H2"/>
</dbReference>
<dbReference type="PROSITE" id="PS00028">
    <property type="entry name" value="ZINC_FINGER_C2H2_1"/>
    <property type="match status" value="1"/>
</dbReference>
<gene>
    <name evidence="11" type="ORF">SCUCBS95973_000213</name>
</gene>
<dbReference type="Proteomes" id="UP001642405">
    <property type="component" value="Unassembled WGS sequence"/>
</dbReference>
<evidence type="ECO:0000259" key="10">
    <source>
        <dbReference type="PROSITE" id="PS00028"/>
    </source>
</evidence>
<keyword evidence="8" id="KW-0539">Nucleus</keyword>
<evidence type="ECO:0000256" key="1">
    <source>
        <dbReference type="ARBA" id="ARBA00004123"/>
    </source>
</evidence>
<dbReference type="InterPro" id="IPR051879">
    <property type="entry name" value="C2H2-ZF_Maturation_Protein"/>
</dbReference>
<keyword evidence="4" id="KW-0690">Ribosome biogenesis</keyword>
<dbReference type="InterPro" id="IPR022755">
    <property type="entry name" value="Znf_C2H2_jaz"/>
</dbReference>
<evidence type="ECO:0000313" key="11">
    <source>
        <dbReference type="EMBL" id="CAK7208764.1"/>
    </source>
</evidence>
<feature type="domain" description="C2H2-type" evidence="10">
    <location>
        <begin position="52"/>
        <end position="74"/>
    </location>
</feature>
<reference evidence="11 12" key="1">
    <citation type="submission" date="2024-01" db="EMBL/GenBank/DDBJ databases">
        <authorList>
            <person name="Allen C."/>
            <person name="Tagirdzhanova G."/>
        </authorList>
    </citation>
    <scope>NUCLEOTIDE SEQUENCE [LARGE SCALE GENOMIC DNA]</scope>
</reference>
<keyword evidence="6" id="KW-0863">Zinc-finger</keyword>
<dbReference type="InterPro" id="IPR013087">
    <property type="entry name" value="Znf_C2H2_type"/>
</dbReference>
<organism evidence="11 12">
    <name type="scientific">Sporothrix curviconia</name>
    <dbReference type="NCBI Taxonomy" id="1260050"/>
    <lineage>
        <taxon>Eukaryota</taxon>
        <taxon>Fungi</taxon>
        <taxon>Dikarya</taxon>
        <taxon>Ascomycota</taxon>
        <taxon>Pezizomycotina</taxon>
        <taxon>Sordariomycetes</taxon>
        <taxon>Sordariomycetidae</taxon>
        <taxon>Ophiostomatales</taxon>
        <taxon>Ophiostomataceae</taxon>
        <taxon>Sporothrix</taxon>
    </lineage>
</organism>
<evidence type="ECO:0000256" key="9">
    <source>
        <dbReference type="ARBA" id="ARBA00038064"/>
    </source>
</evidence>
<protein>
    <recommendedName>
        <fullName evidence="10">C2H2-type domain-containing protein</fullName>
    </recommendedName>
</protein>
<evidence type="ECO:0000256" key="2">
    <source>
        <dbReference type="ARBA" id="ARBA00004496"/>
    </source>
</evidence>
<dbReference type="Gene3D" id="3.30.160.60">
    <property type="entry name" value="Classic Zinc Finger"/>
    <property type="match status" value="1"/>
</dbReference>
<dbReference type="SMART" id="SM00451">
    <property type="entry name" value="ZnF_U1"/>
    <property type="match status" value="1"/>
</dbReference>
<dbReference type="Pfam" id="PF12171">
    <property type="entry name" value="zf-C2H2_jaz"/>
    <property type="match status" value="1"/>
</dbReference>
<evidence type="ECO:0000256" key="6">
    <source>
        <dbReference type="ARBA" id="ARBA00022771"/>
    </source>
</evidence>
<keyword evidence="3" id="KW-0963">Cytoplasm</keyword>
<comment type="caution">
    <text evidence="11">The sequence shown here is derived from an EMBL/GenBank/DDBJ whole genome shotgun (WGS) entry which is preliminary data.</text>
</comment>
<dbReference type="PANTHER" id="PTHR46095:SF1">
    <property type="entry name" value="ZINC FINGER PROTEIN 593"/>
    <property type="match status" value="1"/>
</dbReference>
<keyword evidence="7" id="KW-0862">Zinc</keyword>
<comment type="similarity">
    <text evidence="9">Belongs to the ZNF593/BUD20 C2H2-type zinc-finger protein family.</text>
</comment>
<evidence type="ECO:0000256" key="4">
    <source>
        <dbReference type="ARBA" id="ARBA00022517"/>
    </source>
</evidence>